<evidence type="ECO:0000259" key="3">
    <source>
        <dbReference type="Pfam" id="PF22936"/>
    </source>
</evidence>
<dbReference type="Pfam" id="PF22936">
    <property type="entry name" value="Pol_BBD"/>
    <property type="match status" value="1"/>
</dbReference>
<evidence type="ECO:0000313" key="5">
    <source>
        <dbReference type="Proteomes" id="UP001159364"/>
    </source>
</evidence>
<evidence type="ECO:0008006" key="6">
    <source>
        <dbReference type="Google" id="ProtNLM"/>
    </source>
</evidence>
<protein>
    <recommendedName>
        <fullName evidence="6">Reverse transcriptase</fullName>
    </recommendedName>
</protein>
<keyword evidence="5" id="KW-1185">Reference proteome</keyword>
<dbReference type="Pfam" id="PF07727">
    <property type="entry name" value="RVT_2"/>
    <property type="match status" value="1"/>
</dbReference>
<gene>
    <name evidence="4" type="ORF">K2173_008934</name>
</gene>
<accession>A0AAV8TS71</accession>
<evidence type="ECO:0000313" key="4">
    <source>
        <dbReference type="EMBL" id="KAJ8769852.1"/>
    </source>
</evidence>
<keyword evidence="1" id="KW-0645">Protease</keyword>
<dbReference type="Proteomes" id="UP001159364">
    <property type="component" value="Linkage Group LG03"/>
</dbReference>
<reference evidence="4 5" key="1">
    <citation type="submission" date="2021-09" db="EMBL/GenBank/DDBJ databases">
        <title>Genomic insights and catalytic innovation underlie evolution of tropane alkaloids biosynthesis.</title>
        <authorList>
            <person name="Wang Y.-J."/>
            <person name="Tian T."/>
            <person name="Huang J.-P."/>
            <person name="Huang S.-X."/>
        </authorList>
    </citation>
    <scope>NUCLEOTIDE SEQUENCE [LARGE SCALE GENOMIC DNA]</scope>
    <source>
        <strain evidence="4">KIB-2018</strain>
        <tissue evidence="4">Leaf</tissue>
    </source>
</reference>
<feature type="domain" description="Retrovirus-related Pol polyprotein from transposon TNT 1-94-like beta-barrel" evidence="3">
    <location>
        <begin position="12"/>
        <end position="41"/>
    </location>
</feature>
<keyword evidence="1" id="KW-0064">Aspartyl protease</keyword>
<proteinExistence type="predicted"/>
<sequence>MCDRAKAHPSEWLIDSGCTSHMMPDETLFKTLDYNVKANVKEIYVQQPEGFVVKGKEESSSEPTMYVRVQEGNEVVISIYVDDLLITGSSEKQIGFLKKQFGKAFEMTDLGLMKYFLGMEIEQSEGRIRVSQKKYVRDVLKKFNLD</sequence>
<keyword evidence="1" id="KW-0378">Hydrolase</keyword>
<organism evidence="4 5">
    <name type="scientific">Erythroxylum novogranatense</name>
    <dbReference type="NCBI Taxonomy" id="1862640"/>
    <lineage>
        <taxon>Eukaryota</taxon>
        <taxon>Viridiplantae</taxon>
        <taxon>Streptophyta</taxon>
        <taxon>Embryophyta</taxon>
        <taxon>Tracheophyta</taxon>
        <taxon>Spermatophyta</taxon>
        <taxon>Magnoliopsida</taxon>
        <taxon>eudicotyledons</taxon>
        <taxon>Gunneridae</taxon>
        <taxon>Pentapetalae</taxon>
        <taxon>rosids</taxon>
        <taxon>fabids</taxon>
        <taxon>Malpighiales</taxon>
        <taxon>Erythroxylaceae</taxon>
        <taxon>Erythroxylum</taxon>
    </lineage>
</organism>
<dbReference type="GO" id="GO:0004190">
    <property type="term" value="F:aspartic-type endopeptidase activity"/>
    <property type="evidence" value="ECO:0007669"/>
    <property type="project" value="UniProtKB-KW"/>
</dbReference>
<dbReference type="InterPro" id="IPR013103">
    <property type="entry name" value="RVT_2"/>
</dbReference>
<evidence type="ECO:0000259" key="2">
    <source>
        <dbReference type="Pfam" id="PF07727"/>
    </source>
</evidence>
<dbReference type="InterPro" id="IPR043502">
    <property type="entry name" value="DNA/RNA_pol_sf"/>
</dbReference>
<dbReference type="InterPro" id="IPR054722">
    <property type="entry name" value="PolX-like_BBD"/>
</dbReference>
<comment type="caution">
    <text evidence="4">The sequence shown here is derived from an EMBL/GenBank/DDBJ whole genome shotgun (WGS) entry which is preliminary data.</text>
</comment>
<name>A0AAV8TS71_9ROSI</name>
<feature type="domain" description="Reverse transcriptase Ty1/copia-type" evidence="2">
    <location>
        <begin position="59"/>
        <end position="145"/>
    </location>
</feature>
<dbReference type="EMBL" id="JAIWQS010000003">
    <property type="protein sequence ID" value="KAJ8769852.1"/>
    <property type="molecule type" value="Genomic_DNA"/>
</dbReference>
<evidence type="ECO:0000256" key="1">
    <source>
        <dbReference type="ARBA" id="ARBA00022750"/>
    </source>
</evidence>
<dbReference type="SUPFAM" id="SSF56672">
    <property type="entry name" value="DNA/RNA polymerases"/>
    <property type="match status" value="1"/>
</dbReference>
<dbReference type="AlphaFoldDB" id="A0AAV8TS71"/>